<evidence type="ECO:0000256" key="5">
    <source>
        <dbReference type="ARBA" id="ARBA00042675"/>
    </source>
</evidence>
<feature type="chain" id="PRO_5018599879" description="Lengsin" evidence="8">
    <location>
        <begin position="24"/>
        <end position="198"/>
    </location>
</feature>
<comment type="similarity">
    <text evidence="1 6 7">Belongs to the glutamine synthetase family.</text>
</comment>
<dbReference type="OrthoDB" id="77835at2759"/>
<dbReference type="AlphaFoldDB" id="A0A3S4ZUV4"/>
<comment type="function">
    <text evidence="2">May act as a component of the cytoskeleton or as a chaperone for the reorganization of intermediate filament proteins during terminal differentiation in the lens. Does not seem to have enzymatic activity.</text>
</comment>
<dbReference type="PROSITE" id="PS51987">
    <property type="entry name" value="GS_CATALYTIC"/>
    <property type="match status" value="1"/>
</dbReference>
<gene>
    <name evidence="10" type="ORF">PXEA_LOCUS13838</name>
</gene>
<sequence length="198" mass="22369">MSQFARHWIAGLVYHMPAILALCSPTVNCYRRLHRHLAPDYANWDIDDRFTSLRVKNNGASGTYMENRIPSSAASPYHVMAATLAAGMDGVERKLRPPRAGLKPLKPPYVAGAPSWIPPADMTREEVMGLRKLPYTLTEALAQLQADSVIINLLGAEFISWFVQVKQRGDLYTLRESNLDDETDEELAAERFEYLEYI</sequence>
<dbReference type="Pfam" id="PF00120">
    <property type="entry name" value="Gln-synt_C"/>
    <property type="match status" value="1"/>
</dbReference>
<evidence type="ECO:0000259" key="9">
    <source>
        <dbReference type="PROSITE" id="PS51987"/>
    </source>
</evidence>
<comment type="caution">
    <text evidence="10">The sequence shown here is derived from an EMBL/GenBank/DDBJ whole genome shotgun (WGS) entry which is preliminary data.</text>
</comment>
<name>A0A3S4ZUV4_9PLAT</name>
<organism evidence="10 11">
    <name type="scientific">Protopolystoma xenopodis</name>
    <dbReference type="NCBI Taxonomy" id="117903"/>
    <lineage>
        <taxon>Eukaryota</taxon>
        <taxon>Metazoa</taxon>
        <taxon>Spiralia</taxon>
        <taxon>Lophotrochozoa</taxon>
        <taxon>Platyhelminthes</taxon>
        <taxon>Monogenea</taxon>
        <taxon>Polyopisthocotylea</taxon>
        <taxon>Polystomatidea</taxon>
        <taxon>Polystomatidae</taxon>
        <taxon>Protopolystoma</taxon>
    </lineage>
</organism>
<evidence type="ECO:0000313" key="11">
    <source>
        <dbReference type="Proteomes" id="UP000784294"/>
    </source>
</evidence>
<dbReference type="GO" id="GO:0004356">
    <property type="term" value="F:glutamine synthetase activity"/>
    <property type="evidence" value="ECO:0007669"/>
    <property type="project" value="InterPro"/>
</dbReference>
<dbReference type="GO" id="GO:0016020">
    <property type="term" value="C:membrane"/>
    <property type="evidence" value="ECO:0007669"/>
    <property type="project" value="TreeGrafter"/>
</dbReference>
<proteinExistence type="inferred from homology"/>
<evidence type="ECO:0000256" key="2">
    <source>
        <dbReference type="ARBA" id="ARBA00037583"/>
    </source>
</evidence>
<evidence type="ECO:0000313" key="10">
    <source>
        <dbReference type="EMBL" id="VEL20398.1"/>
    </source>
</evidence>
<protein>
    <recommendedName>
        <fullName evidence="4">Lengsin</fullName>
    </recommendedName>
    <alternativeName>
        <fullName evidence="5">Glutamate-ammonia ligase domain-containing protein 1</fullName>
    </alternativeName>
</protein>
<dbReference type="GO" id="GO:0005737">
    <property type="term" value="C:cytoplasm"/>
    <property type="evidence" value="ECO:0007669"/>
    <property type="project" value="TreeGrafter"/>
</dbReference>
<feature type="signal peptide" evidence="8">
    <location>
        <begin position="1"/>
        <end position="23"/>
    </location>
</feature>
<evidence type="ECO:0000256" key="1">
    <source>
        <dbReference type="ARBA" id="ARBA00009897"/>
    </source>
</evidence>
<accession>A0A3S4ZUV4</accession>
<dbReference type="EMBL" id="CAAALY010046272">
    <property type="protein sequence ID" value="VEL20398.1"/>
    <property type="molecule type" value="Genomic_DNA"/>
</dbReference>
<evidence type="ECO:0000256" key="8">
    <source>
        <dbReference type="SAM" id="SignalP"/>
    </source>
</evidence>
<dbReference type="Gene3D" id="3.30.590.10">
    <property type="entry name" value="Glutamine synthetase/guanido kinase, catalytic domain"/>
    <property type="match status" value="1"/>
</dbReference>
<evidence type="ECO:0000256" key="6">
    <source>
        <dbReference type="PROSITE-ProRule" id="PRU01331"/>
    </source>
</evidence>
<evidence type="ECO:0000256" key="4">
    <source>
        <dbReference type="ARBA" id="ARBA00039404"/>
    </source>
</evidence>
<dbReference type="SUPFAM" id="SSF55931">
    <property type="entry name" value="Glutamine synthetase/guanido kinase"/>
    <property type="match status" value="1"/>
</dbReference>
<dbReference type="PANTHER" id="PTHR43407">
    <property type="entry name" value="GLUTAMINE SYNTHETASE"/>
    <property type="match status" value="1"/>
</dbReference>
<dbReference type="PANTHER" id="PTHR43407:SF1">
    <property type="entry name" value="LENGSIN"/>
    <property type="match status" value="1"/>
</dbReference>
<dbReference type="InterPro" id="IPR008146">
    <property type="entry name" value="Gln_synth_cat_dom"/>
</dbReference>
<evidence type="ECO:0000256" key="3">
    <source>
        <dbReference type="ARBA" id="ARBA00038790"/>
    </source>
</evidence>
<dbReference type="Proteomes" id="UP000784294">
    <property type="component" value="Unassembled WGS sequence"/>
</dbReference>
<keyword evidence="11" id="KW-1185">Reference proteome</keyword>
<reference evidence="10" key="1">
    <citation type="submission" date="2018-11" db="EMBL/GenBank/DDBJ databases">
        <authorList>
            <consortium name="Pathogen Informatics"/>
        </authorList>
    </citation>
    <scope>NUCLEOTIDE SEQUENCE</scope>
</reference>
<feature type="domain" description="GS catalytic" evidence="9">
    <location>
        <begin position="1"/>
        <end position="198"/>
    </location>
</feature>
<dbReference type="InterPro" id="IPR014746">
    <property type="entry name" value="Gln_synth/guanido_kin_cat_dom"/>
</dbReference>
<comment type="subunit">
    <text evidence="3">Dodecamer. Interacts with BFSP2 and VIM.</text>
</comment>
<evidence type="ECO:0000256" key="7">
    <source>
        <dbReference type="RuleBase" id="RU000384"/>
    </source>
</evidence>
<keyword evidence="8" id="KW-0732">Signal</keyword>